<dbReference type="EMBL" id="FRAA01000009">
    <property type="protein sequence ID" value="SHK82962.1"/>
    <property type="molecule type" value="Genomic_DNA"/>
</dbReference>
<dbReference type="GO" id="GO:0004177">
    <property type="term" value="F:aminopeptidase activity"/>
    <property type="evidence" value="ECO:0007669"/>
    <property type="project" value="TreeGrafter"/>
</dbReference>
<dbReference type="InterPro" id="IPR024079">
    <property type="entry name" value="MetalloPept_cat_dom_sf"/>
</dbReference>
<accession>A0A1M6VN78</accession>
<gene>
    <name evidence="2" type="ORF">SAMN04488028_109121</name>
</gene>
<evidence type="ECO:0000313" key="2">
    <source>
        <dbReference type="EMBL" id="SHK82962.1"/>
    </source>
</evidence>
<dbReference type="RefSeq" id="WP_084190658.1">
    <property type="nucleotide sequence ID" value="NZ_FRAA01000009.1"/>
</dbReference>
<dbReference type="AlphaFoldDB" id="A0A1M6VN78"/>
<feature type="transmembrane region" description="Helical" evidence="1">
    <location>
        <begin position="9"/>
        <end position="26"/>
    </location>
</feature>
<keyword evidence="1" id="KW-0812">Transmembrane</keyword>
<dbReference type="Pfam" id="PF06167">
    <property type="entry name" value="Peptidase_M90"/>
    <property type="match status" value="1"/>
</dbReference>
<evidence type="ECO:0000313" key="3">
    <source>
        <dbReference type="Proteomes" id="UP000184474"/>
    </source>
</evidence>
<evidence type="ECO:0000256" key="1">
    <source>
        <dbReference type="SAM" id="Phobius"/>
    </source>
</evidence>
<feature type="transmembrane region" description="Helical" evidence="1">
    <location>
        <begin position="32"/>
        <end position="50"/>
    </location>
</feature>
<proteinExistence type="predicted"/>
<dbReference type="GO" id="GO:0008237">
    <property type="term" value="F:metallopeptidase activity"/>
    <property type="evidence" value="ECO:0007669"/>
    <property type="project" value="InterPro"/>
</dbReference>
<dbReference type="InterPro" id="IPR042252">
    <property type="entry name" value="MtfA_N"/>
</dbReference>
<dbReference type="Gene3D" id="3.40.390.10">
    <property type="entry name" value="Collagenase (Catalytic Domain)"/>
    <property type="match status" value="1"/>
</dbReference>
<dbReference type="PANTHER" id="PTHR30164">
    <property type="entry name" value="MTFA PEPTIDASE"/>
    <property type="match status" value="1"/>
</dbReference>
<dbReference type="SUPFAM" id="SSF55486">
    <property type="entry name" value="Metalloproteases ('zincins'), catalytic domain"/>
    <property type="match status" value="1"/>
</dbReference>
<evidence type="ECO:0008006" key="4">
    <source>
        <dbReference type="Google" id="ProtNLM"/>
    </source>
</evidence>
<protein>
    <recommendedName>
        <fullName evidence="4">Peptidase</fullName>
    </recommendedName>
</protein>
<dbReference type="Gene3D" id="1.10.472.150">
    <property type="entry name" value="Glucose-regulated metallo-peptidase M90, N-terminal domain"/>
    <property type="match status" value="1"/>
</dbReference>
<keyword evidence="1" id="KW-1133">Transmembrane helix</keyword>
<dbReference type="STRING" id="156994.SAMN04488028_109121"/>
<sequence length="287" mass="32777">MQTSFTTRLFLGILFFVGIIMGIGVYQDALGIVWFLVVLGMMAGLLFRSYRIARSAAVAFNPQWREVLASKVSFYQDLDRSDQAVFEERVAVFFSTIKITAVDFELDDECRLLVAASSIVPFWDLPRWQYGSLQEVIVYSGHFDENYQISEDHHILGMVGSGGNMDHVMLLSKPALYSGFDNKTNKNHVGFHEFAHLLDKSDGDVDGIPELFLPKEMVNPWTKLVHREIGRIKADESDINPYGATSDAEFFAVISEYYHKRPHLLEKKHPDLFKMLQMIYHPQIVEG</sequence>
<dbReference type="CDD" id="cd20169">
    <property type="entry name" value="Peptidase_M90_mtfA"/>
    <property type="match status" value="1"/>
</dbReference>
<dbReference type="PANTHER" id="PTHR30164:SF2">
    <property type="entry name" value="PROTEIN MTFA"/>
    <property type="match status" value="1"/>
</dbReference>
<dbReference type="Proteomes" id="UP000184474">
    <property type="component" value="Unassembled WGS sequence"/>
</dbReference>
<keyword evidence="1" id="KW-0472">Membrane</keyword>
<keyword evidence="3" id="KW-1185">Reference proteome</keyword>
<name>A0A1M6VN78_REIAG</name>
<organism evidence="2 3">
    <name type="scientific">Reichenbachiella agariperforans</name>
    <dbReference type="NCBI Taxonomy" id="156994"/>
    <lineage>
        <taxon>Bacteria</taxon>
        <taxon>Pseudomonadati</taxon>
        <taxon>Bacteroidota</taxon>
        <taxon>Cytophagia</taxon>
        <taxon>Cytophagales</taxon>
        <taxon>Reichenbachiellaceae</taxon>
        <taxon>Reichenbachiella</taxon>
    </lineage>
</organism>
<dbReference type="GO" id="GO:0005829">
    <property type="term" value="C:cytosol"/>
    <property type="evidence" value="ECO:0007669"/>
    <property type="project" value="TreeGrafter"/>
</dbReference>
<reference evidence="3" key="1">
    <citation type="submission" date="2016-11" db="EMBL/GenBank/DDBJ databases">
        <authorList>
            <person name="Varghese N."/>
            <person name="Submissions S."/>
        </authorList>
    </citation>
    <scope>NUCLEOTIDE SEQUENCE [LARGE SCALE GENOMIC DNA]</scope>
    <source>
        <strain evidence="3">DSM 26134</strain>
    </source>
</reference>
<dbReference type="InterPro" id="IPR010384">
    <property type="entry name" value="MtfA_fam"/>
</dbReference>